<dbReference type="SMART" id="SM00903">
    <property type="entry name" value="Flavin_Reduct"/>
    <property type="match status" value="1"/>
</dbReference>
<dbReference type="PANTHER" id="PTHR30466:SF1">
    <property type="entry name" value="FMN REDUCTASE (NADH) RUTF"/>
    <property type="match status" value="1"/>
</dbReference>
<feature type="domain" description="Flavin reductase like" evidence="2">
    <location>
        <begin position="7"/>
        <end position="155"/>
    </location>
</feature>
<dbReference type="InterPro" id="IPR012349">
    <property type="entry name" value="Split_barrel_FMN-bd"/>
</dbReference>
<keyword evidence="1" id="KW-0560">Oxidoreductase</keyword>
<dbReference type="SUPFAM" id="SSF50475">
    <property type="entry name" value="FMN-binding split barrel"/>
    <property type="match status" value="1"/>
</dbReference>
<reference evidence="3" key="1">
    <citation type="journal article" date="2021" name="PeerJ">
        <title>Extensive microbial diversity within the chicken gut microbiome revealed by metagenomics and culture.</title>
        <authorList>
            <person name="Gilroy R."/>
            <person name="Ravi A."/>
            <person name="Getino M."/>
            <person name="Pursley I."/>
            <person name="Horton D.L."/>
            <person name="Alikhan N.F."/>
            <person name="Baker D."/>
            <person name="Gharbi K."/>
            <person name="Hall N."/>
            <person name="Watson M."/>
            <person name="Adriaenssens E.M."/>
            <person name="Foster-Nyarko E."/>
            <person name="Jarju S."/>
            <person name="Secka A."/>
            <person name="Antonio M."/>
            <person name="Oren A."/>
            <person name="Chaudhuri R.R."/>
            <person name="La Ragione R."/>
            <person name="Hildebrand F."/>
            <person name="Pallen M.J."/>
        </authorList>
    </citation>
    <scope>NUCLEOTIDE SEQUENCE</scope>
    <source>
        <strain evidence="3">26628</strain>
    </source>
</reference>
<evidence type="ECO:0000313" key="3">
    <source>
        <dbReference type="EMBL" id="HIX46244.1"/>
    </source>
</evidence>
<dbReference type="Pfam" id="PF01613">
    <property type="entry name" value="Flavin_Reduct"/>
    <property type="match status" value="1"/>
</dbReference>
<proteinExistence type="predicted"/>
<organism evidence="3 4">
    <name type="scientific">Candidatus Borkfalkia faecigallinarum</name>
    <dbReference type="NCBI Taxonomy" id="2838509"/>
    <lineage>
        <taxon>Bacteria</taxon>
        <taxon>Bacillati</taxon>
        <taxon>Bacillota</taxon>
        <taxon>Clostridia</taxon>
        <taxon>Christensenellales</taxon>
        <taxon>Christensenellaceae</taxon>
        <taxon>Candidatus Borkfalkia</taxon>
    </lineage>
</organism>
<dbReference type="GO" id="GO:0042602">
    <property type="term" value="F:riboflavin reductase (NADPH) activity"/>
    <property type="evidence" value="ECO:0007669"/>
    <property type="project" value="TreeGrafter"/>
</dbReference>
<reference evidence="3" key="2">
    <citation type="submission" date="2021-04" db="EMBL/GenBank/DDBJ databases">
        <authorList>
            <person name="Gilroy R."/>
        </authorList>
    </citation>
    <scope>NUCLEOTIDE SEQUENCE</scope>
    <source>
        <strain evidence="3">26628</strain>
    </source>
</reference>
<name>A0A9D1VSM6_9FIRM</name>
<dbReference type="InterPro" id="IPR050268">
    <property type="entry name" value="NADH-dep_flavin_reductase"/>
</dbReference>
<comment type="caution">
    <text evidence="3">The sequence shown here is derived from an EMBL/GenBank/DDBJ whole genome shotgun (WGS) entry which is preliminary data.</text>
</comment>
<dbReference type="Proteomes" id="UP000824249">
    <property type="component" value="Unassembled WGS sequence"/>
</dbReference>
<sequence>MMDPKAFRTLSYGVYVVSTWDRGRPTGCTANCAVQVTAQPAVLMVGIHKDNYTNRCIADCGHFAVSVLAEDTDPAVIGTFGFRSGKDTDKFSGIPYEIRSALPVVKDSCAYIVCRVTQAVDTATHTLFLGEVIGAEATDGRRPMTYAYYHEVVKGHTAKNAPTYLAETDG</sequence>
<dbReference type="GO" id="GO:0010181">
    <property type="term" value="F:FMN binding"/>
    <property type="evidence" value="ECO:0007669"/>
    <property type="project" value="InterPro"/>
</dbReference>
<evidence type="ECO:0000313" key="4">
    <source>
        <dbReference type="Proteomes" id="UP000824249"/>
    </source>
</evidence>
<dbReference type="PANTHER" id="PTHR30466">
    <property type="entry name" value="FLAVIN REDUCTASE"/>
    <property type="match status" value="1"/>
</dbReference>
<gene>
    <name evidence="3" type="ORF">H9737_00960</name>
</gene>
<evidence type="ECO:0000259" key="2">
    <source>
        <dbReference type="SMART" id="SM00903"/>
    </source>
</evidence>
<dbReference type="Gene3D" id="2.30.110.10">
    <property type="entry name" value="Electron Transport, Fmn-binding Protein, Chain A"/>
    <property type="match status" value="1"/>
</dbReference>
<protein>
    <submittedName>
        <fullName evidence="3">Flavin reductase family protein</fullName>
    </submittedName>
</protein>
<dbReference type="InterPro" id="IPR002563">
    <property type="entry name" value="Flavin_Rdtase-like_dom"/>
</dbReference>
<accession>A0A9D1VSM6</accession>
<dbReference type="EMBL" id="DXFD01000013">
    <property type="protein sequence ID" value="HIX46244.1"/>
    <property type="molecule type" value="Genomic_DNA"/>
</dbReference>
<dbReference type="AlphaFoldDB" id="A0A9D1VSM6"/>
<evidence type="ECO:0000256" key="1">
    <source>
        <dbReference type="ARBA" id="ARBA00023002"/>
    </source>
</evidence>